<dbReference type="PANTHER" id="PTHR36456">
    <property type="entry name" value="UPF0232 PROTEIN SCO3875"/>
    <property type="match status" value="1"/>
</dbReference>
<accession>M1PUV8</accession>
<reference evidence="1" key="1">
    <citation type="journal article" date="2013" name="Syst. Appl. Microbiol.">
        <title>New insights into the archaeal diversity of a hypersaline microbial mat obtained by a metagenomic approach.</title>
        <authorList>
            <person name="Lopez-Lopez A."/>
            <person name="Richter M."/>
            <person name="Pena A."/>
            <person name="Tamames J."/>
            <person name="Rossello-Mora R."/>
        </authorList>
    </citation>
    <scope>NUCLEOTIDE SEQUENCE</scope>
</reference>
<dbReference type="Pfam" id="PF05258">
    <property type="entry name" value="DciA"/>
    <property type="match status" value="1"/>
</dbReference>
<dbReference type="PANTHER" id="PTHR36456:SF1">
    <property type="entry name" value="UPF0232 PROTEIN SCO3875"/>
    <property type="match status" value="1"/>
</dbReference>
<dbReference type="InterPro" id="IPR007922">
    <property type="entry name" value="DciA-like"/>
</dbReference>
<name>M1PUV8_9ZZZZ</name>
<gene>
    <name evidence="1" type="ORF">FLSS-4_0018</name>
</gene>
<dbReference type="EMBL" id="JX684076">
    <property type="protein sequence ID" value="AGF92899.1"/>
    <property type="molecule type" value="Genomic_DNA"/>
</dbReference>
<protein>
    <submittedName>
        <fullName evidence="1">Protein containing DUF721</fullName>
    </submittedName>
</protein>
<evidence type="ECO:0000313" key="1">
    <source>
        <dbReference type="EMBL" id="AGF92899.1"/>
    </source>
</evidence>
<proteinExistence type="predicted"/>
<organism evidence="1">
    <name type="scientific">uncultured organism</name>
    <dbReference type="NCBI Taxonomy" id="155900"/>
    <lineage>
        <taxon>unclassified sequences</taxon>
        <taxon>environmental samples</taxon>
    </lineage>
</organism>
<dbReference type="AlphaFoldDB" id="M1PUV8"/>
<sequence>MTLDRGSLAAIFKKNNLLSEYEKQEPVFVWTEIAGELGKVARPKKVQGGSLVLEVPSAAAKQELSFLEEEFLEKLNENLNHSTVDSLKFKMGQFSEEPGSDDEGIDLEEISLSDEEMSKIEEALEETDLEERTRRSLKSLLITQQKKRKARLNQGWHECPACGGVFPDFKCSYCGFDRREVDTA</sequence>